<dbReference type="Pfam" id="PF11583">
    <property type="entry name" value="AurF"/>
    <property type="match status" value="1"/>
</dbReference>
<reference evidence="1 2" key="1">
    <citation type="submission" date="2016-10" db="EMBL/GenBank/DDBJ databases">
        <authorList>
            <person name="de Groot N.N."/>
        </authorList>
    </citation>
    <scope>NUCLEOTIDE SEQUENCE [LARGE SCALE GENOMIC DNA]</scope>
    <source>
        <strain evidence="1 2">DSM 43067</strain>
    </source>
</reference>
<dbReference type="STRING" id="1993.SAMN04489713_1072"/>
<dbReference type="InterPro" id="IPR025859">
    <property type="entry name" value="AurF/CmlI"/>
</dbReference>
<dbReference type="OrthoDB" id="3609870at2"/>
<dbReference type="GO" id="GO:0016491">
    <property type="term" value="F:oxidoreductase activity"/>
    <property type="evidence" value="ECO:0007669"/>
    <property type="project" value="InterPro"/>
</dbReference>
<gene>
    <name evidence="1" type="ORF">SAMN04489713_1072</name>
</gene>
<dbReference type="eggNOG" id="COG3396">
    <property type="taxonomic scope" value="Bacteria"/>
</dbReference>
<dbReference type="InParanoid" id="A0A1I5HY01"/>
<sequence>MSDVVASYGQLLDRLNRSSAKKQYQAFKDIAWDDPEMAVEVSDPGWELTAEDPLGADDWYRRRPPDERRRIGLSKTADMIKMAIEFENVLQRGLLQYAATLPNRSAELTYLYHEIAEETQHTLMFQEFINRTGIDPEAFPGRLDRSRQRFIRASSSFPHIVFTEALVGEEIFDHIQRRRLKIEPIPPILRVLFTIHVTEEARHKSFARAWLRTHMDVLTDADRRLLGRYLNVLTGALGARILLPGNRLKEEFGIPDAVMARVTEGPVLVDVLTRALAQVIAFGRKHRLLSETAAILPTIRRPEAAESH</sequence>
<organism evidence="1 2">
    <name type="scientific">Actinomadura madurae</name>
    <dbReference type="NCBI Taxonomy" id="1993"/>
    <lineage>
        <taxon>Bacteria</taxon>
        <taxon>Bacillati</taxon>
        <taxon>Actinomycetota</taxon>
        <taxon>Actinomycetes</taxon>
        <taxon>Streptosporangiales</taxon>
        <taxon>Thermomonosporaceae</taxon>
        <taxon>Actinomadura</taxon>
    </lineage>
</organism>
<name>A0A1I5HY01_9ACTN</name>
<dbReference type="AlphaFoldDB" id="A0A1I5HY01"/>
<evidence type="ECO:0000313" key="2">
    <source>
        <dbReference type="Proteomes" id="UP000183413"/>
    </source>
</evidence>
<accession>A0A1I5HY01</accession>
<dbReference type="EMBL" id="FOVH01000007">
    <property type="protein sequence ID" value="SFO53165.1"/>
    <property type="molecule type" value="Genomic_DNA"/>
</dbReference>
<dbReference type="Proteomes" id="UP000183413">
    <property type="component" value="Unassembled WGS sequence"/>
</dbReference>
<evidence type="ECO:0000313" key="1">
    <source>
        <dbReference type="EMBL" id="SFO53165.1"/>
    </source>
</evidence>
<dbReference type="SUPFAM" id="SSF47240">
    <property type="entry name" value="Ferritin-like"/>
    <property type="match status" value="1"/>
</dbReference>
<proteinExistence type="predicted"/>
<keyword evidence="2" id="KW-1185">Reference proteome</keyword>
<dbReference type="Gene3D" id="1.10.620.20">
    <property type="entry name" value="Ribonucleotide Reductase, subunit A"/>
    <property type="match status" value="1"/>
</dbReference>
<dbReference type="RefSeq" id="WP_021593734.1">
    <property type="nucleotide sequence ID" value="NZ_FOVH01000007.1"/>
</dbReference>
<dbReference type="InterPro" id="IPR009078">
    <property type="entry name" value="Ferritin-like_SF"/>
</dbReference>
<protein>
    <submittedName>
        <fullName evidence="1">p-aminobenzoate N-oxygenase AurF</fullName>
    </submittedName>
</protein>
<dbReference type="InterPro" id="IPR012348">
    <property type="entry name" value="RNR-like"/>
</dbReference>